<evidence type="ECO:0000313" key="9">
    <source>
        <dbReference type="EMBL" id="MDQ0190117.1"/>
    </source>
</evidence>
<keyword evidence="3 8" id="KW-0812">Transmembrane</keyword>
<sequence>MHFDRGYRTAAARLVRAVLPASARVRRWMGWLQTHRVLLSMMLLNAAVALSGFGKDVAIAGYLGTSAAADAFAATYAIVDTIGNNVFGSAVNVAAAAQLGDWAERLRPQDYTRIAVRMVGLVLCMSVAVAAVLLAVRMPFLSLYARNAAELSGMSSMYLWLLPSVMIYPCYYAVAGAMQALGHFRVSISVPILLNLMVLATSQWAALHRMPLTQGAVVLCASITAGAMLMMVSMAFVWVRWQRKNDIVFQRRTRLDFSIKTLYTGLVRIVISYAFYLGCVQGVGFAERFAASKLGPGSLAALSYAYRVGQVPNWVFISALGVFLLPGFGAAVAQQRMHEVERILRQAVELCWMLCLPISIVFFVFRVPLVQILFERGAFSQHSAALTATFVGGYAIAIVMQGLSALLFRLSAATGRLWLPVVVTGLSCAGNAVFDILMTPHFGPLTIGVGAAAGSGFCSLFLLWYVRRVLGIELRHAPQTVRRFGLANAAVLLMALGALQLFRMPGRLSNGWGGALLLGGVCIVIGLVYLAMLRGRGAVGVTTPR</sequence>
<keyword evidence="2" id="KW-1003">Cell membrane</keyword>
<keyword evidence="7 8" id="KW-0472">Membrane</keyword>
<feature type="transmembrane region" description="Helical" evidence="8">
    <location>
        <begin position="445"/>
        <end position="466"/>
    </location>
</feature>
<feature type="transmembrane region" description="Helical" evidence="8">
    <location>
        <begin position="354"/>
        <end position="374"/>
    </location>
</feature>
<dbReference type="PRINTS" id="PR01806">
    <property type="entry name" value="VIRFACTRMVIN"/>
</dbReference>
<feature type="transmembrane region" description="Helical" evidence="8">
    <location>
        <begin position="216"/>
        <end position="241"/>
    </location>
</feature>
<comment type="caution">
    <text evidence="9">The sequence shown here is derived from an EMBL/GenBank/DDBJ whole genome shotgun (WGS) entry which is preliminary data.</text>
</comment>
<evidence type="ECO:0000256" key="4">
    <source>
        <dbReference type="ARBA" id="ARBA00022960"/>
    </source>
</evidence>
<keyword evidence="6 8" id="KW-1133">Transmembrane helix</keyword>
<dbReference type="EMBL" id="JAUSTP010000014">
    <property type="protein sequence ID" value="MDQ0190117.1"/>
    <property type="molecule type" value="Genomic_DNA"/>
</dbReference>
<feature type="transmembrane region" description="Helical" evidence="8">
    <location>
        <begin position="186"/>
        <end position="204"/>
    </location>
</feature>
<feature type="transmembrane region" description="Helical" evidence="8">
    <location>
        <begin position="314"/>
        <end position="333"/>
    </location>
</feature>
<feature type="transmembrane region" description="Helical" evidence="8">
    <location>
        <begin position="417"/>
        <end position="439"/>
    </location>
</feature>
<feature type="transmembrane region" description="Helical" evidence="8">
    <location>
        <begin position="511"/>
        <end position="532"/>
    </location>
</feature>
<evidence type="ECO:0000256" key="3">
    <source>
        <dbReference type="ARBA" id="ARBA00022692"/>
    </source>
</evidence>
<proteinExistence type="predicted"/>
<feature type="transmembrane region" description="Helical" evidence="8">
    <location>
        <begin position="486"/>
        <end position="505"/>
    </location>
</feature>
<feature type="transmembrane region" description="Helical" evidence="8">
    <location>
        <begin position="156"/>
        <end position="174"/>
    </location>
</feature>
<dbReference type="Pfam" id="PF03023">
    <property type="entry name" value="MurJ"/>
    <property type="match status" value="1"/>
</dbReference>
<name>A0ABT9XII0_9BACL</name>
<keyword evidence="10" id="KW-1185">Reference proteome</keyword>
<dbReference type="PANTHER" id="PTHR47019">
    <property type="entry name" value="LIPID II FLIPPASE MURJ"/>
    <property type="match status" value="1"/>
</dbReference>
<feature type="transmembrane region" description="Helical" evidence="8">
    <location>
        <begin position="36"/>
        <end position="53"/>
    </location>
</feature>
<protein>
    <submittedName>
        <fullName evidence="9">Peptidoglycan biosynthesis protein MviN/MurJ (Putative lipid II flippase)</fullName>
    </submittedName>
</protein>
<organism evidence="9 10">
    <name type="scientific">Alicyclobacillus cycloheptanicus</name>
    <dbReference type="NCBI Taxonomy" id="1457"/>
    <lineage>
        <taxon>Bacteria</taxon>
        <taxon>Bacillati</taxon>
        <taxon>Bacillota</taxon>
        <taxon>Bacilli</taxon>
        <taxon>Bacillales</taxon>
        <taxon>Alicyclobacillaceae</taxon>
        <taxon>Alicyclobacillus</taxon>
    </lineage>
</organism>
<dbReference type="InterPro" id="IPR051050">
    <property type="entry name" value="Lipid_II_flippase_MurJ/MviN"/>
</dbReference>
<reference evidence="9 10" key="1">
    <citation type="submission" date="2023-07" db="EMBL/GenBank/DDBJ databases">
        <title>Genomic Encyclopedia of Type Strains, Phase IV (KMG-IV): sequencing the most valuable type-strain genomes for metagenomic binning, comparative biology and taxonomic classification.</title>
        <authorList>
            <person name="Goeker M."/>
        </authorList>
    </citation>
    <scope>NUCLEOTIDE SEQUENCE [LARGE SCALE GENOMIC DNA]</scope>
    <source>
        <strain evidence="9 10">DSM 4006</strain>
    </source>
</reference>
<keyword evidence="4" id="KW-0133">Cell shape</keyword>
<feature type="transmembrane region" description="Helical" evidence="8">
    <location>
        <begin position="386"/>
        <end position="410"/>
    </location>
</feature>
<gene>
    <name evidence="9" type="ORF">J2S03_001980</name>
</gene>
<dbReference type="InterPro" id="IPR004268">
    <property type="entry name" value="MurJ"/>
</dbReference>
<feature type="transmembrane region" description="Helical" evidence="8">
    <location>
        <begin position="59"/>
        <end position="79"/>
    </location>
</feature>
<evidence type="ECO:0000256" key="8">
    <source>
        <dbReference type="SAM" id="Phobius"/>
    </source>
</evidence>
<comment type="subcellular location">
    <subcellularLocation>
        <location evidence="1">Cell membrane</location>
        <topology evidence="1">Multi-pass membrane protein</topology>
    </subcellularLocation>
</comment>
<evidence type="ECO:0000256" key="2">
    <source>
        <dbReference type="ARBA" id="ARBA00022475"/>
    </source>
</evidence>
<evidence type="ECO:0000313" key="10">
    <source>
        <dbReference type="Proteomes" id="UP001232973"/>
    </source>
</evidence>
<dbReference type="Proteomes" id="UP001232973">
    <property type="component" value="Unassembled WGS sequence"/>
</dbReference>
<dbReference type="PANTHER" id="PTHR47019:SF1">
    <property type="entry name" value="LIPID II FLIPPASE MURJ"/>
    <property type="match status" value="1"/>
</dbReference>
<accession>A0ABT9XII0</accession>
<keyword evidence="5" id="KW-0573">Peptidoglycan synthesis</keyword>
<evidence type="ECO:0000256" key="1">
    <source>
        <dbReference type="ARBA" id="ARBA00004651"/>
    </source>
</evidence>
<dbReference type="RefSeq" id="WP_274456871.1">
    <property type="nucleotide sequence ID" value="NZ_CP067097.1"/>
</dbReference>
<evidence type="ECO:0000256" key="6">
    <source>
        <dbReference type="ARBA" id="ARBA00022989"/>
    </source>
</evidence>
<evidence type="ECO:0000256" key="7">
    <source>
        <dbReference type="ARBA" id="ARBA00023136"/>
    </source>
</evidence>
<feature type="transmembrane region" description="Helical" evidence="8">
    <location>
        <begin position="114"/>
        <end position="136"/>
    </location>
</feature>
<evidence type="ECO:0000256" key="5">
    <source>
        <dbReference type="ARBA" id="ARBA00022984"/>
    </source>
</evidence>
<feature type="transmembrane region" description="Helical" evidence="8">
    <location>
        <begin position="262"/>
        <end position="286"/>
    </location>
</feature>